<dbReference type="PANTHER" id="PTHR12427">
    <property type="entry name" value="ATP SYNTHASE E CHAIN, MITOCHONDRIAL"/>
    <property type="match status" value="1"/>
</dbReference>
<comment type="caution">
    <text evidence="17">The sequence shown here is derived from an EMBL/GenBank/DDBJ whole genome shotgun (WGS) entry which is preliminary data.</text>
</comment>
<evidence type="ECO:0000313" key="17">
    <source>
        <dbReference type="EMBL" id="KAK2586600.1"/>
    </source>
</evidence>
<dbReference type="Proteomes" id="UP001258017">
    <property type="component" value="Unassembled WGS sequence"/>
</dbReference>
<reference evidence="17" key="2">
    <citation type="journal article" date="2023" name="Commun. Biol.">
        <title>Intrasexual cuticular hydrocarbon dimorphism in a wasp sheds light on hydrocarbon biosynthesis genes in Hymenoptera.</title>
        <authorList>
            <person name="Moris V.C."/>
            <person name="Podsiadlowski L."/>
            <person name="Martin S."/>
            <person name="Oeyen J.P."/>
            <person name="Donath A."/>
            <person name="Petersen M."/>
            <person name="Wilbrandt J."/>
            <person name="Misof B."/>
            <person name="Liedtke D."/>
            <person name="Thamm M."/>
            <person name="Scheiner R."/>
            <person name="Schmitt T."/>
            <person name="Niehuis O."/>
        </authorList>
    </citation>
    <scope>NUCLEOTIDE SEQUENCE</scope>
    <source>
        <strain evidence="17">GBR_01_08_01A</strain>
    </source>
</reference>
<keyword evidence="5 15" id="KW-0375">Hydrogen ion transport</keyword>
<evidence type="ECO:0000256" key="3">
    <source>
        <dbReference type="ARBA" id="ARBA00022448"/>
    </source>
</evidence>
<evidence type="ECO:0000256" key="16">
    <source>
        <dbReference type="SAM" id="Phobius"/>
    </source>
</evidence>
<comment type="subunit">
    <text evidence="15">F-type ATPases have 2 components, CF(1) - the catalytic core - and CF(0) - the membrane proton channel. CF(1) and CF(0) have multiple subunits.</text>
</comment>
<keyword evidence="16" id="KW-0812">Transmembrane</keyword>
<evidence type="ECO:0000313" key="18">
    <source>
        <dbReference type="Proteomes" id="UP001258017"/>
    </source>
</evidence>
<dbReference type="AlphaFoldDB" id="A0AAD9RVU4"/>
<evidence type="ECO:0000256" key="9">
    <source>
        <dbReference type="ARBA" id="ARBA00023128"/>
    </source>
</evidence>
<evidence type="ECO:0000256" key="15">
    <source>
        <dbReference type="RuleBase" id="RU367005"/>
    </source>
</evidence>
<comment type="similarity">
    <text evidence="2 15">Belongs to the ATPase e subunit family.</text>
</comment>
<evidence type="ECO:0000256" key="11">
    <source>
        <dbReference type="ARBA" id="ARBA00023310"/>
    </source>
</evidence>
<comment type="subunit">
    <text evidence="13">Component of the ATP synthase complex composed at least of ATP5F1A/subunit alpha, ATP5F1B/subunit beta, ATP5MC1/subunit c (homooctomer), MT-ATP6/subunit a, MT-ATP8/subunit 8, ATP5ME/subunit e, ATP5MF/subunit f, ATP5MG/subunit g, ATP5MK/subunit k, ATP5MJ/subunit j, ATP5F1C/subunit gamma, ATP5F1D/subunit delta, ATP5F1E/subunit epsilon, ATP5PF/subunit F6, ATP5PB/subunit b, ATP5PD/subunit d, ATP5PO/subunit OSCP. ATP synthase complex consists of a soluble F(1) head domain (subunits alpha(3) and beta(3)) - the catalytic core - and a membrane F(0) domain - the membrane proton channel (subunits c, a, 8, e, f, g, k and j). These two domains are linked by a central stalk (subunits gamma, delta, and epsilon) rotating inside the F1 region and a stationary peripheral stalk (subunits F6, b, d, and OSCP).</text>
</comment>
<evidence type="ECO:0000256" key="12">
    <source>
        <dbReference type="ARBA" id="ARBA00057306"/>
    </source>
</evidence>
<keyword evidence="3 15" id="KW-0813">Transport</keyword>
<evidence type="ECO:0000256" key="14">
    <source>
        <dbReference type="ARBA" id="ARBA00074682"/>
    </source>
</evidence>
<feature type="transmembrane region" description="Helical" evidence="16">
    <location>
        <begin position="21"/>
        <end position="38"/>
    </location>
</feature>
<evidence type="ECO:0000256" key="13">
    <source>
        <dbReference type="ARBA" id="ARBA00064647"/>
    </source>
</evidence>
<keyword evidence="11 15" id="KW-0066">ATP synthesis</keyword>
<comment type="subcellular location">
    <subcellularLocation>
        <location evidence="1 15">Mitochondrion inner membrane</location>
    </subcellularLocation>
</comment>
<comment type="function">
    <text evidence="12 15">Subunit e, of the mitochondrial membrane ATP synthase complex (F(1)F(0) ATP synthase or Complex V) that produces ATP from ADP in the presence of a proton gradient across the membrane which is generated by electron transport complexes of the respiratory chain. ATP synthase complex consist of a soluble F(1) head domain - the catalytic core - and a membrane F(1) domain - the membrane proton channel. These two domains are linked by a central stalk rotating inside the F(1) region and a stationary peripheral stalk. During catalysis, ATP synthesis in the catalytic domain of F(1) is coupled via a rotary mechanism of the central stalk subunits to proton translocation. In vivo, can only synthesize ATP although its ATP hydrolase activity can be activated artificially in vitro. Part of the complex F(0) domain.</text>
</comment>
<dbReference type="Pfam" id="PF05680">
    <property type="entry name" value="ATP-synt_E"/>
    <property type="match status" value="1"/>
</dbReference>
<evidence type="ECO:0000256" key="5">
    <source>
        <dbReference type="ARBA" id="ARBA00022781"/>
    </source>
</evidence>
<reference evidence="17" key="1">
    <citation type="submission" date="2021-08" db="EMBL/GenBank/DDBJ databases">
        <authorList>
            <person name="Misof B."/>
            <person name="Oliver O."/>
            <person name="Podsiadlowski L."/>
            <person name="Donath A."/>
            <person name="Peters R."/>
            <person name="Mayer C."/>
            <person name="Rust J."/>
            <person name="Gunkel S."/>
            <person name="Lesny P."/>
            <person name="Martin S."/>
            <person name="Oeyen J.P."/>
            <person name="Petersen M."/>
            <person name="Panagiotis P."/>
            <person name="Wilbrandt J."/>
            <person name="Tanja T."/>
        </authorList>
    </citation>
    <scope>NUCLEOTIDE SEQUENCE</scope>
    <source>
        <strain evidence="17">GBR_01_08_01A</strain>
        <tissue evidence="17">Thorax + abdomen</tissue>
    </source>
</reference>
<name>A0AAD9RVU4_9HYME</name>
<dbReference type="GO" id="GO:0015986">
    <property type="term" value="P:proton motive force-driven ATP synthesis"/>
    <property type="evidence" value="ECO:0007669"/>
    <property type="project" value="InterPro"/>
</dbReference>
<evidence type="ECO:0000256" key="8">
    <source>
        <dbReference type="ARBA" id="ARBA00023065"/>
    </source>
</evidence>
<dbReference type="EMBL" id="JAIFRP010000012">
    <property type="protein sequence ID" value="KAK2586600.1"/>
    <property type="molecule type" value="Genomic_DNA"/>
</dbReference>
<dbReference type="InterPro" id="IPR008386">
    <property type="entry name" value="ATP_synth_F0_esu_mt"/>
</dbReference>
<dbReference type="PANTHER" id="PTHR12427:SF1">
    <property type="entry name" value="ATP SYNTHASE SUBUNIT E, MITOCHONDRIAL"/>
    <property type="match status" value="1"/>
</dbReference>
<evidence type="ECO:0000256" key="6">
    <source>
        <dbReference type="ARBA" id="ARBA00022792"/>
    </source>
</evidence>
<evidence type="ECO:0000256" key="2">
    <source>
        <dbReference type="ARBA" id="ARBA00007333"/>
    </source>
</evidence>
<gene>
    <name evidence="17" type="ORF">KPH14_011474</name>
</gene>
<sequence>MSVSAAELNPRPLRVSPLIKFSRWTFLTLGIFYGAYFQRKFTKIETARKEKEERERPEREARLAVERKRALEVEQAMLNELLQLK</sequence>
<organism evidence="17 18">
    <name type="scientific">Odynerus spinipes</name>
    <dbReference type="NCBI Taxonomy" id="1348599"/>
    <lineage>
        <taxon>Eukaryota</taxon>
        <taxon>Metazoa</taxon>
        <taxon>Ecdysozoa</taxon>
        <taxon>Arthropoda</taxon>
        <taxon>Hexapoda</taxon>
        <taxon>Insecta</taxon>
        <taxon>Pterygota</taxon>
        <taxon>Neoptera</taxon>
        <taxon>Endopterygota</taxon>
        <taxon>Hymenoptera</taxon>
        <taxon>Apocrita</taxon>
        <taxon>Aculeata</taxon>
        <taxon>Vespoidea</taxon>
        <taxon>Vespidae</taxon>
        <taxon>Eumeninae</taxon>
        <taxon>Odynerus</taxon>
    </lineage>
</organism>
<keyword evidence="18" id="KW-1185">Reference proteome</keyword>
<dbReference type="GO" id="GO:0005743">
    <property type="term" value="C:mitochondrial inner membrane"/>
    <property type="evidence" value="ECO:0007669"/>
    <property type="project" value="UniProtKB-SubCell"/>
</dbReference>
<keyword evidence="8 15" id="KW-0406">Ion transport</keyword>
<keyword evidence="6 15" id="KW-0999">Mitochondrion inner membrane</keyword>
<evidence type="ECO:0000256" key="1">
    <source>
        <dbReference type="ARBA" id="ARBA00004273"/>
    </source>
</evidence>
<protein>
    <recommendedName>
        <fullName evidence="14 15">ATP synthase F(0) complex subunit e, mitochondrial</fullName>
    </recommendedName>
</protein>
<dbReference type="GO" id="GO:0045259">
    <property type="term" value="C:proton-transporting ATP synthase complex"/>
    <property type="evidence" value="ECO:0007669"/>
    <property type="project" value="UniProtKB-UniRule"/>
</dbReference>
<keyword evidence="7" id="KW-0007">Acetylation</keyword>
<dbReference type="GO" id="GO:0015078">
    <property type="term" value="F:proton transmembrane transporter activity"/>
    <property type="evidence" value="ECO:0007669"/>
    <property type="project" value="InterPro"/>
</dbReference>
<accession>A0AAD9RVU4</accession>
<keyword evidence="4 15" id="KW-0138">CF(0)</keyword>
<proteinExistence type="inferred from homology"/>
<keyword evidence="16" id="KW-1133">Transmembrane helix</keyword>
<evidence type="ECO:0000256" key="4">
    <source>
        <dbReference type="ARBA" id="ARBA00022547"/>
    </source>
</evidence>
<evidence type="ECO:0000256" key="7">
    <source>
        <dbReference type="ARBA" id="ARBA00022990"/>
    </source>
</evidence>
<evidence type="ECO:0000256" key="10">
    <source>
        <dbReference type="ARBA" id="ARBA00023136"/>
    </source>
</evidence>
<keyword evidence="9 15" id="KW-0496">Mitochondrion</keyword>
<keyword evidence="10 16" id="KW-0472">Membrane</keyword>